<reference evidence="2" key="1">
    <citation type="submission" date="2020-04" db="EMBL/GenBank/DDBJ databases">
        <authorList>
            <person name="Chiriac C."/>
            <person name="Salcher M."/>
            <person name="Ghai R."/>
            <person name="Kavagutti S V."/>
        </authorList>
    </citation>
    <scope>NUCLEOTIDE SEQUENCE</scope>
</reference>
<sequence length="156" mass="18322">MGLKEGALRKNGTPARKPGVAPDPSRPPKSKAPKGFGKGVARPHVWIVGQDHYKHQMYHPWQLAKAQANFRKEEWDLSFEDYYQIWNGLWDQRGRLSDDLCMTRIDYEGPWIKTNITIITRREHCQKQKAYQHAMGYFRNYKRRGPDTRPRKSKGI</sequence>
<evidence type="ECO:0000313" key="2">
    <source>
        <dbReference type="EMBL" id="CAB4154829.1"/>
    </source>
</evidence>
<proteinExistence type="predicted"/>
<name>A0A6J5N6V8_9CAUD</name>
<organism evidence="2">
    <name type="scientific">uncultured Caudovirales phage</name>
    <dbReference type="NCBI Taxonomy" id="2100421"/>
    <lineage>
        <taxon>Viruses</taxon>
        <taxon>Duplodnaviria</taxon>
        <taxon>Heunggongvirae</taxon>
        <taxon>Uroviricota</taxon>
        <taxon>Caudoviricetes</taxon>
        <taxon>Peduoviridae</taxon>
        <taxon>Maltschvirus</taxon>
        <taxon>Maltschvirus maltsch</taxon>
    </lineage>
</organism>
<feature type="region of interest" description="Disordered" evidence="1">
    <location>
        <begin position="1"/>
        <end position="38"/>
    </location>
</feature>
<protein>
    <submittedName>
        <fullName evidence="2">Uncharacterized protein</fullName>
    </submittedName>
</protein>
<dbReference type="EMBL" id="LR796615">
    <property type="protein sequence ID" value="CAB4154829.1"/>
    <property type="molecule type" value="Genomic_DNA"/>
</dbReference>
<gene>
    <name evidence="2" type="ORF">UFOVP647_32</name>
</gene>
<accession>A0A6J5N6V8</accession>
<evidence type="ECO:0000256" key="1">
    <source>
        <dbReference type="SAM" id="MobiDB-lite"/>
    </source>
</evidence>